<dbReference type="InterPro" id="IPR050639">
    <property type="entry name" value="SSR_resolvase"/>
</dbReference>
<evidence type="ECO:0000313" key="2">
    <source>
        <dbReference type="EMBL" id="TDD61980.1"/>
    </source>
</evidence>
<gene>
    <name evidence="2" type="ORF">E1263_05005</name>
</gene>
<dbReference type="InterPro" id="IPR006119">
    <property type="entry name" value="Resolv_N"/>
</dbReference>
<dbReference type="Pfam" id="PF00239">
    <property type="entry name" value="Resolvase"/>
    <property type="match status" value="1"/>
</dbReference>
<reference evidence="2 3" key="1">
    <citation type="submission" date="2019-03" db="EMBL/GenBank/DDBJ databases">
        <title>Draft genome sequences of novel Actinobacteria.</title>
        <authorList>
            <person name="Sahin N."/>
            <person name="Ay H."/>
            <person name="Saygin H."/>
        </authorList>
    </citation>
    <scope>NUCLEOTIDE SEQUENCE [LARGE SCALE GENOMIC DNA]</scope>
    <source>
        <strain evidence="2 3">JCM 13523</strain>
    </source>
</reference>
<dbReference type="InterPro" id="IPR011109">
    <property type="entry name" value="DNA_bind_recombinase_dom"/>
</dbReference>
<dbReference type="InterPro" id="IPR038109">
    <property type="entry name" value="DNA_bind_recomb_sf"/>
</dbReference>
<keyword evidence="3" id="KW-1185">Reference proteome</keyword>
<dbReference type="Pfam" id="PF07508">
    <property type="entry name" value="Recombinase"/>
    <property type="match status" value="1"/>
</dbReference>
<dbReference type="GO" id="GO:0000150">
    <property type="term" value="F:DNA strand exchange activity"/>
    <property type="evidence" value="ECO:0007669"/>
    <property type="project" value="InterPro"/>
</dbReference>
<dbReference type="PANTHER" id="PTHR30461">
    <property type="entry name" value="DNA-INVERTASE FROM LAMBDOID PROPHAGE"/>
    <property type="match status" value="1"/>
</dbReference>
<name>A0A4R4ZU35_9ACTN</name>
<organism evidence="2 3">
    <name type="scientific">Kribbella antibiotica</name>
    <dbReference type="NCBI Taxonomy" id="190195"/>
    <lineage>
        <taxon>Bacteria</taxon>
        <taxon>Bacillati</taxon>
        <taxon>Actinomycetota</taxon>
        <taxon>Actinomycetes</taxon>
        <taxon>Propionibacteriales</taxon>
        <taxon>Kribbellaceae</taxon>
        <taxon>Kribbella</taxon>
    </lineage>
</organism>
<proteinExistence type="predicted"/>
<dbReference type="GO" id="GO:0003677">
    <property type="term" value="F:DNA binding"/>
    <property type="evidence" value="ECO:0007669"/>
    <property type="project" value="InterPro"/>
</dbReference>
<comment type="caution">
    <text evidence="2">The sequence shown here is derived from an EMBL/GenBank/DDBJ whole genome shotgun (WGS) entry which is preliminary data.</text>
</comment>
<dbReference type="RefSeq" id="WP_132165852.1">
    <property type="nucleotide sequence ID" value="NZ_SMKX01000009.1"/>
</dbReference>
<feature type="domain" description="Resolvase/invertase-type recombinase catalytic" evidence="1">
    <location>
        <begin position="23"/>
        <end position="175"/>
    </location>
</feature>
<dbReference type="CDD" id="cd00338">
    <property type="entry name" value="Ser_Recombinase"/>
    <property type="match status" value="1"/>
</dbReference>
<dbReference type="SMART" id="SM00857">
    <property type="entry name" value="Resolvase"/>
    <property type="match status" value="1"/>
</dbReference>
<dbReference type="PANTHER" id="PTHR30461:SF23">
    <property type="entry name" value="DNA RECOMBINASE-RELATED"/>
    <property type="match status" value="1"/>
</dbReference>
<dbReference type="Gene3D" id="3.90.1750.20">
    <property type="entry name" value="Putative Large Serine Recombinase, Chain B, Domain 2"/>
    <property type="match status" value="1"/>
</dbReference>
<dbReference type="Gene3D" id="3.40.50.1390">
    <property type="entry name" value="Resolvase, N-terminal catalytic domain"/>
    <property type="match status" value="1"/>
</dbReference>
<evidence type="ECO:0000259" key="1">
    <source>
        <dbReference type="SMART" id="SM00857"/>
    </source>
</evidence>
<sequence length="516" mass="58030">MSRKRHVYADKMALLAAGARIMALVYARASQDEKKREKSVGDQLDLGKGEAGRNGWTVLKTYFDNNISASKYARIKKRPDYEVLLEDIESGEGDVLIMFELARSNRDLAVYVHLRELCIRVGLYFWLIGGQLYDLRVRADLMSLGFQAVQAEDQSVATHENVKRGKYGAAMQGLPPGKLNFGYRRIYDEKTGAFVAQLPDDEPQEGIRADGSIYRYTRAKIISNVFERLDAGIAIHRIEDDLATNGVLSLKGGHIGRAVIRKWALNPVYIGKSVHLGEVVGQGQWERLVSDELYWSVNELLNSEKRFVTRAGSGKYVLSYIGLCDNCGSPISGQPPVEKGSYITFIYRCYRKNCWSLPMEELDSFILSTVAAWCSREDIEELLLATFSANDEALSDARAEVKRIESEWEAWLKEAALAKTKPTIIARFEMQYEAEIAAARDRANELSMPSLLRNVIGPQAERKIMALEIEAKRELIRILGPFSVTKALRKDNIPLTDRVQWHGLLGSEFANGESDS</sequence>
<dbReference type="AlphaFoldDB" id="A0A4R4ZU35"/>
<dbReference type="EMBL" id="SMKX01000009">
    <property type="protein sequence ID" value="TDD61980.1"/>
    <property type="molecule type" value="Genomic_DNA"/>
</dbReference>
<evidence type="ECO:0000313" key="3">
    <source>
        <dbReference type="Proteomes" id="UP000295124"/>
    </source>
</evidence>
<dbReference type="OrthoDB" id="4500247at2"/>
<dbReference type="SUPFAM" id="SSF53041">
    <property type="entry name" value="Resolvase-like"/>
    <property type="match status" value="1"/>
</dbReference>
<protein>
    <submittedName>
        <fullName evidence="2">Recombinase family protein</fullName>
    </submittedName>
</protein>
<dbReference type="InterPro" id="IPR036162">
    <property type="entry name" value="Resolvase-like_N_sf"/>
</dbReference>
<dbReference type="Proteomes" id="UP000295124">
    <property type="component" value="Unassembled WGS sequence"/>
</dbReference>
<accession>A0A4R4ZU35</accession>